<organism evidence="1 2">
    <name type="scientific">Trichomalopsis sarcophagae</name>
    <dbReference type="NCBI Taxonomy" id="543379"/>
    <lineage>
        <taxon>Eukaryota</taxon>
        <taxon>Metazoa</taxon>
        <taxon>Ecdysozoa</taxon>
        <taxon>Arthropoda</taxon>
        <taxon>Hexapoda</taxon>
        <taxon>Insecta</taxon>
        <taxon>Pterygota</taxon>
        <taxon>Neoptera</taxon>
        <taxon>Endopterygota</taxon>
        <taxon>Hymenoptera</taxon>
        <taxon>Apocrita</taxon>
        <taxon>Proctotrupomorpha</taxon>
        <taxon>Chalcidoidea</taxon>
        <taxon>Pteromalidae</taxon>
        <taxon>Pteromalinae</taxon>
        <taxon>Trichomalopsis</taxon>
    </lineage>
</organism>
<proteinExistence type="predicted"/>
<comment type="caution">
    <text evidence="1">The sequence shown here is derived from an EMBL/GenBank/DDBJ whole genome shotgun (WGS) entry which is preliminary data.</text>
</comment>
<keyword evidence="2" id="KW-1185">Reference proteome</keyword>
<dbReference type="AlphaFoldDB" id="A0A232ENE0"/>
<gene>
    <name evidence="1" type="ORF">TSAR_015347</name>
</gene>
<sequence>MSEQENNQEITKKNLKKLIFFYYNGVAEYEYRDGNTLWATWCPRWPVSTSSPRVSRKINDKFRQDSLIKGFPGRRTRM</sequence>
<evidence type="ECO:0000313" key="1">
    <source>
        <dbReference type="EMBL" id="OXU19842.1"/>
    </source>
</evidence>
<evidence type="ECO:0000313" key="2">
    <source>
        <dbReference type="Proteomes" id="UP000215335"/>
    </source>
</evidence>
<accession>A0A232ENE0</accession>
<protein>
    <submittedName>
        <fullName evidence="1">Uncharacterized protein</fullName>
    </submittedName>
</protein>
<reference evidence="1 2" key="1">
    <citation type="journal article" date="2017" name="Curr. Biol.">
        <title>The Evolution of Venom by Co-option of Single-Copy Genes.</title>
        <authorList>
            <person name="Martinson E.O."/>
            <person name="Mrinalini"/>
            <person name="Kelkar Y.D."/>
            <person name="Chang C.H."/>
            <person name="Werren J.H."/>
        </authorList>
    </citation>
    <scope>NUCLEOTIDE SEQUENCE [LARGE SCALE GENOMIC DNA]</scope>
    <source>
        <strain evidence="1 2">Alberta</strain>
        <tissue evidence="1">Whole body</tissue>
    </source>
</reference>
<dbReference type="Proteomes" id="UP000215335">
    <property type="component" value="Unassembled WGS sequence"/>
</dbReference>
<name>A0A232ENE0_9HYME</name>
<dbReference type="EMBL" id="NNAY01003189">
    <property type="protein sequence ID" value="OXU19842.1"/>
    <property type="molecule type" value="Genomic_DNA"/>
</dbReference>